<evidence type="ECO:0000259" key="2">
    <source>
        <dbReference type="Pfam" id="PF07727"/>
    </source>
</evidence>
<evidence type="ECO:0000313" key="3">
    <source>
        <dbReference type="EMBL" id="GEW38511.1"/>
    </source>
</evidence>
<feature type="domain" description="Reverse transcriptase Ty1/copia-type" evidence="2">
    <location>
        <begin position="617"/>
        <end position="677"/>
    </location>
</feature>
<organism evidence="3">
    <name type="scientific">Tanacetum cinerariifolium</name>
    <name type="common">Dalmatian daisy</name>
    <name type="synonym">Chrysanthemum cinerariifolium</name>
    <dbReference type="NCBI Taxonomy" id="118510"/>
    <lineage>
        <taxon>Eukaryota</taxon>
        <taxon>Viridiplantae</taxon>
        <taxon>Streptophyta</taxon>
        <taxon>Embryophyta</taxon>
        <taxon>Tracheophyta</taxon>
        <taxon>Spermatophyta</taxon>
        <taxon>Magnoliopsida</taxon>
        <taxon>eudicotyledons</taxon>
        <taxon>Gunneridae</taxon>
        <taxon>Pentapetalae</taxon>
        <taxon>asterids</taxon>
        <taxon>campanulids</taxon>
        <taxon>Asterales</taxon>
        <taxon>Asteraceae</taxon>
        <taxon>Asteroideae</taxon>
        <taxon>Anthemideae</taxon>
        <taxon>Anthemidinae</taxon>
        <taxon>Tanacetum</taxon>
    </lineage>
</organism>
<protein>
    <recommendedName>
        <fullName evidence="2">Reverse transcriptase Ty1/copia-type domain-containing protein</fullName>
    </recommendedName>
</protein>
<gene>
    <name evidence="3" type="ORF">Tci_210487</name>
</gene>
<dbReference type="AlphaFoldDB" id="A0A699GUD4"/>
<dbReference type="InterPro" id="IPR013103">
    <property type="entry name" value="RVT_2"/>
</dbReference>
<evidence type="ECO:0000256" key="1">
    <source>
        <dbReference type="SAM" id="MobiDB-lite"/>
    </source>
</evidence>
<sequence length="1165" mass="131227">MHKLTKTNLSTSLVHRYKNEGRHLLDMLTRQTCQRHPSEHRWTKHHPLEQVIRNPSQSIKTRRQLETDGEMRMFALTVSQTEPKNIKEAMADSTWIEAIREELHRFDRLDHEGIYFKESFAPIARLKVVWLFIKYVAHKSIPVYHMDVKTAFLNDPLKEEVYVNQPNGFVNPHHPDKVYRLKKAIYRLKQDPRVLPSDVYSLINHHRVANDLCKRVKLSMQVNQQTHLAEFPQIDFGLAVPMFKQGDDPIDAINKMMSFLSTVVISRLPSSNNQLRNSSNPRQQATIHDGRVIVQPIQGRQSSFAAGTSGTRANISETEGNNSGQQRVVKCFNCKVEGSGKVLNEEELESLAVVVEGPVTHTVITHNAAYQADDLDVYDLDCDDFSTAKAVLMANLYSYGSDVLSEIRPILYDGSVIAKETNVISIANSEKTLMLEEESGSKMILKQSDPMALQNKIKIKPIIYVELNRLSDDFAPLSEPIPLEVVAQESIVTKVYTRGPKVPKTNGSNSKPKIEKSMISNSTEPDTSRISNNSVAPSSSSLVDLSSGLVTNPISQRPCNLPIRDDWDQLFQPMFDEYFNPPTIDVSLVLVVVALRAVDLANSLVSTLIDQDAPSTSFVDQDNPSHMYKLKKALYGLNQAPRAWYDMLSSFLISQHFSNDVVDLTLFTQKAGNDLLLAKPTKKHLNAVKRIFRYLKGTINMGLLYLKDIGQIIHYTMMSLHNERSYPSWPSEVPQDEYLDFDDDSVHEDYTISYDQYLATKVSQDVPTEASPIPPTATYMLQTLTDLTIQVEGHRNFVPQKELSKEQVYWLFASDIASQSSDPPKPVTPFVHTRPMNCEPNATASNAIFEINKLKAQLQEKDDTIRHLHAEKDILGLFNVGPTESSFETKALETEITQLKEGLTSLKIQNDGYKVTNANLNKCYQELSKANTHLRTTSLEKIATQKAEIVTLKAEAVGKKNSGPTGTPTKPKKLPVQHKKPTVFVNMFPKAKPVTEACKLIPKRNTQNHNPLPAKSVKARRATDYYRNLYVDISQFVDRSTKSVHARRHQAKRVVNTSTNSWNATKNTVARIVPIWKPTGRRFNLYDIFGSRTSTEPIVKPSELTPYVSPSTNATLSLEPILEPVELSLSVSSCASSTITMVSRFSDYRLSDRKAGSNGISSIFY</sequence>
<dbReference type="Pfam" id="PF07727">
    <property type="entry name" value="RVT_2"/>
    <property type="match status" value="2"/>
</dbReference>
<feature type="region of interest" description="Disordered" evidence="1">
    <location>
        <begin position="502"/>
        <end position="535"/>
    </location>
</feature>
<comment type="caution">
    <text evidence="3">The sequence shown here is derived from an EMBL/GenBank/DDBJ whole genome shotgun (WGS) entry which is preliminary data.</text>
</comment>
<dbReference type="EMBL" id="BKCJ010056199">
    <property type="protein sequence ID" value="GEW38511.1"/>
    <property type="molecule type" value="Genomic_DNA"/>
</dbReference>
<feature type="domain" description="Reverse transcriptase Ty1/copia-type" evidence="2">
    <location>
        <begin position="113"/>
        <end position="208"/>
    </location>
</feature>
<proteinExistence type="predicted"/>
<accession>A0A699GUD4</accession>
<reference evidence="3" key="1">
    <citation type="journal article" date="2019" name="Sci. Rep.">
        <title>Draft genome of Tanacetum cinerariifolium, the natural source of mosquito coil.</title>
        <authorList>
            <person name="Yamashiro T."/>
            <person name="Shiraishi A."/>
            <person name="Satake H."/>
            <person name="Nakayama K."/>
        </authorList>
    </citation>
    <scope>NUCLEOTIDE SEQUENCE</scope>
</reference>
<name>A0A699GUD4_TANCI</name>